<evidence type="ECO:0000313" key="1">
    <source>
        <dbReference type="EMBL" id="EKF40720.1"/>
    </source>
</evidence>
<accession>K2NMQ8</accession>
<proteinExistence type="predicted"/>
<evidence type="ECO:0008006" key="3">
    <source>
        <dbReference type="Google" id="ProtNLM"/>
    </source>
</evidence>
<dbReference type="STRING" id="721133.SAMN05216176_113123"/>
<keyword evidence="2" id="KW-1185">Reference proteome</keyword>
<reference evidence="1 2" key="1">
    <citation type="journal article" date="2012" name="J. Bacteriol.">
        <title>Genome Sequence of Nitratireductor indicus Type Strain C115.</title>
        <authorList>
            <person name="Lai Q."/>
            <person name="Li G."/>
            <person name="Yu Z."/>
            <person name="Shao Z."/>
        </authorList>
    </citation>
    <scope>NUCLEOTIDE SEQUENCE [LARGE SCALE GENOMIC DNA]</scope>
    <source>
        <strain evidence="1 2">C115</strain>
    </source>
</reference>
<sequence>MSGRSIKHPGPIAHERHAAVACQAQSLTITLEPGKTFNASVADALSAHGFQAGYVLLEDVPMKRMDYVIPAGSPGESHAAWYSETYVCPSGGTIRRAGLHLGRRDGEAFLHCHGLWEVPGEGLRMGHLLPFDAEVGKATQVRAYGISGALLDVADDAETNFRLFSPRAAPIANPARPRRAVLATVQPNGDICEAIEAICAEHGFDEAEVLGIGSLVGADFAGGGHVSSYATEVLIRDGRVSRTAEGLRARLDVAMVGMDGAIAEGVLVHGANPICVTFELLILG</sequence>
<name>K2NMQ8_9HYPH</name>
<dbReference type="EMBL" id="AMSI01000015">
    <property type="protein sequence ID" value="EKF40720.1"/>
    <property type="molecule type" value="Genomic_DNA"/>
</dbReference>
<dbReference type="RefSeq" id="WP_009452006.1">
    <property type="nucleotide sequence ID" value="NZ_AMSI01000015.1"/>
</dbReference>
<dbReference type="PATRIC" id="fig|1231190.3.peg.3924"/>
<organism evidence="1 2">
    <name type="scientific">Nitratireductor indicus C115</name>
    <dbReference type="NCBI Taxonomy" id="1231190"/>
    <lineage>
        <taxon>Bacteria</taxon>
        <taxon>Pseudomonadati</taxon>
        <taxon>Pseudomonadota</taxon>
        <taxon>Alphaproteobacteria</taxon>
        <taxon>Hyphomicrobiales</taxon>
        <taxon>Phyllobacteriaceae</taxon>
        <taxon>Nitratireductor</taxon>
    </lineage>
</organism>
<dbReference type="AlphaFoldDB" id="K2NMQ8"/>
<comment type="caution">
    <text evidence="1">The sequence shown here is derived from an EMBL/GenBank/DDBJ whole genome shotgun (WGS) entry which is preliminary data.</text>
</comment>
<dbReference type="OrthoDB" id="8720942at2"/>
<gene>
    <name evidence="1" type="ORF">NA8A_18983</name>
</gene>
<evidence type="ECO:0000313" key="2">
    <source>
        <dbReference type="Proteomes" id="UP000007374"/>
    </source>
</evidence>
<dbReference type="SUPFAM" id="SSF117856">
    <property type="entry name" value="AF0104/ALDC/Ptd012-like"/>
    <property type="match status" value="2"/>
</dbReference>
<dbReference type="eggNOG" id="COG1661">
    <property type="taxonomic scope" value="Bacteria"/>
</dbReference>
<dbReference type="Gene3D" id="3.30.1330.80">
    <property type="entry name" value="Hypothetical protein, similar to alpha- acetolactate decarboxylase, domain 2"/>
    <property type="match status" value="2"/>
</dbReference>
<dbReference type="Proteomes" id="UP000007374">
    <property type="component" value="Unassembled WGS sequence"/>
</dbReference>
<protein>
    <recommendedName>
        <fullName evidence="3">PPC domain-containing protein</fullName>
    </recommendedName>
</protein>